<evidence type="ECO:0000313" key="4">
    <source>
        <dbReference type="Proteomes" id="UP000298595"/>
    </source>
</evidence>
<evidence type="ECO:0000313" key="3">
    <source>
        <dbReference type="EMBL" id="QCO00236.1"/>
    </source>
</evidence>
<keyword evidence="2" id="KW-0732">Signal</keyword>
<gene>
    <name evidence="3" type="ORF">D3093_33905</name>
</gene>
<evidence type="ECO:0000256" key="2">
    <source>
        <dbReference type="SAM" id="SignalP"/>
    </source>
</evidence>
<evidence type="ECO:0000256" key="1">
    <source>
        <dbReference type="SAM" id="MobiDB-lite"/>
    </source>
</evidence>
<keyword evidence="3" id="KW-0614">Plasmid</keyword>
<protein>
    <recommendedName>
        <fullName evidence="5">CHAP domain-containing protein</fullName>
    </recommendedName>
</protein>
<dbReference type="KEGG" id="aare:D3093_33905"/>
<dbReference type="RefSeq" id="WP_137118945.1">
    <property type="nucleotide sequence ID" value="NZ_CP032326.1"/>
</dbReference>
<feature type="region of interest" description="Disordered" evidence="1">
    <location>
        <begin position="147"/>
        <end position="167"/>
    </location>
</feature>
<name>A0A4D8PXS1_9PROT</name>
<dbReference type="PROSITE" id="PS51318">
    <property type="entry name" value="TAT"/>
    <property type="match status" value="1"/>
</dbReference>
<feature type="signal peptide" evidence="2">
    <location>
        <begin position="1"/>
        <end position="28"/>
    </location>
</feature>
<sequence length="240" mass="25937">MSRDLTRRSLIASAPLALALLGSTPISAQLAAGAAEADYDDYFSPDVPDLVSLGTDPALSAEVQKALDIIAKAPSQGTPLDVMQYLEAIQDTNRDSELYNAGWKVRWNPVIVTFFQATKTKPAGDTTFWCAASLNWCLKRTSFQPTNSAGSGSFRGAPGKTAQPKPGDIVVFRHADDTLAKAGRGHVGLFLERTDDAVHVLGGNQMNQKKHSAVCRKWIPTKGSTLILHSYHAIDAFRRV</sequence>
<geneLocation type="plasmid" evidence="3 4">
    <name>p5</name>
</geneLocation>
<dbReference type="EMBL" id="CP032326">
    <property type="protein sequence ID" value="QCO00236.1"/>
    <property type="molecule type" value="Genomic_DNA"/>
</dbReference>
<feature type="chain" id="PRO_5020688713" description="CHAP domain-containing protein" evidence="2">
    <location>
        <begin position="29"/>
        <end position="240"/>
    </location>
</feature>
<accession>A0A4D8PXS1</accession>
<proteinExistence type="predicted"/>
<evidence type="ECO:0008006" key="5">
    <source>
        <dbReference type="Google" id="ProtNLM"/>
    </source>
</evidence>
<dbReference type="AlphaFoldDB" id="A0A4D8PXS1"/>
<reference evidence="3 4" key="1">
    <citation type="submission" date="2018-09" db="EMBL/GenBank/DDBJ databases">
        <title>Whole genome based analysis of evolution and adaptive divergence in Indian and Brazilian strains of Azospirillum brasilense.</title>
        <authorList>
            <person name="Singh C."/>
            <person name="Tripathi A.K."/>
        </authorList>
    </citation>
    <scope>NUCLEOTIDE SEQUENCE [LARGE SCALE GENOMIC DNA]</scope>
    <source>
        <strain evidence="3 4">MTCC4035</strain>
        <plasmid evidence="3 4">p5</plasmid>
    </source>
</reference>
<dbReference type="InterPro" id="IPR006311">
    <property type="entry name" value="TAT_signal"/>
</dbReference>
<organism evidence="3 4">
    <name type="scientific">Azospirillum argentinense</name>
    <dbReference type="NCBI Taxonomy" id="2970906"/>
    <lineage>
        <taxon>Bacteria</taxon>
        <taxon>Pseudomonadati</taxon>
        <taxon>Pseudomonadota</taxon>
        <taxon>Alphaproteobacteria</taxon>
        <taxon>Rhodospirillales</taxon>
        <taxon>Azospirillaceae</taxon>
        <taxon>Azospirillum</taxon>
    </lineage>
</organism>
<dbReference type="Proteomes" id="UP000298595">
    <property type="component" value="Plasmid p5"/>
</dbReference>